<protein>
    <recommendedName>
        <fullName evidence="4">Imelysin-like domain-containing protein</fullName>
    </recommendedName>
</protein>
<evidence type="ECO:0000256" key="1">
    <source>
        <dbReference type="SAM" id="SignalP"/>
    </source>
</evidence>
<gene>
    <name evidence="2" type="ORF">EUU22_23685</name>
</gene>
<feature type="signal peptide" evidence="1">
    <location>
        <begin position="1"/>
        <end position="20"/>
    </location>
</feature>
<feature type="chain" id="PRO_5021008373" description="Imelysin-like domain-containing protein" evidence="1">
    <location>
        <begin position="21"/>
        <end position="226"/>
    </location>
</feature>
<organism evidence="2 3">
    <name type="scientific">Ciceribacter ferrooxidans</name>
    <dbReference type="NCBI Taxonomy" id="2509717"/>
    <lineage>
        <taxon>Bacteria</taxon>
        <taxon>Pseudomonadati</taxon>
        <taxon>Pseudomonadota</taxon>
        <taxon>Alphaproteobacteria</taxon>
        <taxon>Hyphomicrobiales</taxon>
        <taxon>Rhizobiaceae</taxon>
        <taxon>Ciceribacter</taxon>
    </lineage>
</organism>
<evidence type="ECO:0000313" key="2">
    <source>
        <dbReference type="EMBL" id="RYB97005.1"/>
    </source>
</evidence>
<comment type="caution">
    <text evidence="2">The sequence shown here is derived from an EMBL/GenBank/DDBJ whole genome shotgun (WGS) entry which is preliminary data.</text>
</comment>
<reference evidence="2 3" key="1">
    <citation type="submission" date="2019-01" db="EMBL/GenBank/DDBJ databases">
        <authorList>
            <person name="Deng T."/>
        </authorList>
    </citation>
    <scope>NUCLEOTIDE SEQUENCE [LARGE SCALE GENOMIC DNA]</scope>
    <source>
        <strain evidence="2 3">F8825</strain>
    </source>
</reference>
<dbReference type="RefSeq" id="WP_129334435.1">
    <property type="nucleotide sequence ID" value="NZ_SDVB01000391.1"/>
</dbReference>
<keyword evidence="3" id="KW-1185">Reference proteome</keyword>
<dbReference type="OrthoDB" id="8399759at2"/>
<dbReference type="Proteomes" id="UP000291088">
    <property type="component" value="Unassembled WGS sequence"/>
</dbReference>
<accession>A0A4Q2S5J9</accession>
<dbReference type="AlphaFoldDB" id="A0A4Q2S5J9"/>
<sequence length="226" mass="23946">MRRSMPALLVALLLALPATAGEVRDFEARLRTAYGDYRAALFATNTGGNTESAAALDRFAKAWSALAALPAPPQYVDDAAFPDTMKKVTAIAENASAQVAGGDLAKAHATLEGIRDEIGDLHLRNDIYSFSDRMNAYHARMEKVLGMDAADTIAVREEAAVLEYLLSDIKAHPPKEADGNFEALLGAVETSVAKLRGAATNNDAAATKAAIGGLKAPYSKFFLTFG</sequence>
<dbReference type="EMBL" id="SDVB01000391">
    <property type="protein sequence ID" value="RYB97005.1"/>
    <property type="molecule type" value="Genomic_DNA"/>
</dbReference>
<evidence type="ECO:0000313" key="3">
    <source>
        <dbReference type="Proteomes" id="UP000291088"/>
    </source>
</evidence>
<proteinExistence type="predicted"/>
<evidence type="ECO:0008006" key="4">
    <source>
        <dbReference type="Google" id="ProtNLM"/>
    </source>
</evidence>
<name>A0A4Q2S5J9_9HYPH</name>
<keyword evidence="1" id="KW-0732">Signal</keyword>